<dbReference type="PANTHER" id="PTHR14030">
    <property type="entry name" value="MITOTIC CHECKPOINT SERINE/THREONINE-PROTEIN KINASE BUB1"/>
    <property type="match status" value="1"/>
</dbReference>
<protein>
    <recommendedName>
        <fullName evidence="2">BUB1 N-terminal domain-containing protein</fullName>
    </recommendedName>
</protein>
<proteinExistence type="predicted"/>
<name>A0A8H7R0T0_9FUNG</name>
<accession>A0A8H7R0T0</accession>
<dbReference type="EMBL" id="JAEPRD010000062">
    <property type="protein sequence ID" value="KAG2202271.1"/>
    <property type="molecule type" value="Genomic_DNA"/>
</dbReference>
<dbReference type="GO" id="GO:0051754">
    <property type="term" value="P:meiotic sister chromatid cohesion, centromeric"/>
    <property type="evidence" value="ECO:0007669"/>
    <property type="project" value="TreeGrafter"/>
</dbReference>
<dbReference type="InterPro" id="IPR013212">
    <property type="entry name" value="Mad3/Bub1_I"/>
</dbReference>
<dbReference type="GO" id="GO:0007094">
    <property type="term" value="P:mitotic spindle assembly checkpoint signaling"/>
    <property type="evidence" value="ECO:0007669"/>
    <property type="project" value="InterPro"/>
</dbReference>
<evidence type="ECO:0000259" key="2">
    <source>
        <dbReference type="PROSITE" id="PS51489"/>
    </source>
</evidence>
<dbReference type="Pfam" id="PF08311">
    <property type="entry name" value="Mad3_BUB1_I"/>
    <property type="match status" value="1"/>
</dbReference>
<evidence type="ECO:0000313" key="3">
    <source>
        <dbReference type="EMBL" id="KAG2202271.1"/>
    </source>
</evidence>
<dbReference type="PROSITE" id="PS51489">
    <property type="entry name" value="BUB1_N"/>
    <property type="match status" value="1"/>
</dbReference>
<dbReference type="GO" id="GO:0004672">
    <property type="term" value="F:protein kinase activity"/>
    <property type="evidence" value="ECO:0007669"/>
    <property type="project" value="TreeGrafter"/>
</dbReference>
<keyword evidence="4" id="KW-1185">Reference proteome</keyword>
<dbReference type="Proteomes" id="UP000603453">
    <property type="component" value="Unassembled WGS sequence"/>
</dbReference>
<feature type="region of interest" description="Disordered" evidence="1">
    <location>
        <begin position="352"/>
        <end position="374"/>
    </location>
</feature>
<dbReference type="SMART" id="SM00777">
    <property type="entry name" value="Mad3_BUB1_I"/>
    <property type="match status" value="1"/>
</dbReference>
<sequence length="528" mass="60531">MTEEERKAILDATPKAALVEAFQENIRSRKQGRSIRALTTALSMNRVEREIALKQKKQAFKEKTENDDESFDPLMDYIEYAEWLVEMTPDGYGSNDLETLLHDATNRFAKEPRYKNDVRYLKLCIEYSKWVEEPLEIFSFLVRNKIGCDSGEFYHEYASHLESLDRHEDAIKVYQSGIERNVRGAKKLKKNLESLISRVDQRIARGIISRESDAKKQMNLLKQQGRSMLGHKSDSRSRYSVPANVRAGIQAAYGSPSTSRMSFGNDGPSTSKPESSFTVFRDEPSSSSSLTTPPPPSLSRNDPTGHIFKPTRSKIDKAENRRTAADFVGVTIPQAERKEPVHQPFVIFRDEMEPEPKKRPARQHSGINPDSSSDDLTIIEGSVLAHGVNSQTRLNVEKEHRKRLEKHFKQNEQIYFESHNTKGQMEIIAVSKATHSLACFEEDRIHYQGIKYEKPKDVPGDGFELFRKQRNFEVPDIGYTTETRNARELVNQQLFGQNPGHPDDEDVTWTSPFERVPVKRKHTINENE</sequence>
<evidence type="ECO:0000313" key="4">
    <source>
        <dbReference type="Proteomes" id="UP000603453"/>
    </source>
</evidence>
<dbReference type="PANTHER" id="PTHR14030:SF4">
    <property type="entry name" value="BUB1 KINASE, ISOFORM A-RELATED"/>
    <property type="match status" value="1"/>
</dbReference>
<dbReference type="OrthoDB" id="248495at2759"/>
<comment type="caution">
    <text evidence="3">The sequence shown here is derived from an EMBL/GenBank/DDBJ whole genome shotgun (WGS) entry which is preliminary data.</text>
</comment>
<dbReference type="AlphaFoldDB" id="A0A8H7R0T0"/>
<dbReference type="InterPro" id="IPR015661">
    <property type="entry name" value="Bub1/Mad3"/>
</dbReference>
<feature type="compositionally biased region" description="Polar residues" evidence="1">
    <location>
        <begin position="365"/>
        <end position="374"/>
    </location>
</feature>
<gene>
    <name evidence="3" type="ORF">INT47_010719</name>
</gene>
<feature type="region of interest" description="Disordered" evidence="1">
    <location>
        <begin position="252"/>
        <end position="316"/>
    </location>
</feature>
<organism evidence="3 4">
    <name type="scientific">Mucor saturninus</name>
    <dbReference type="NCBI Taxonomy" id="64648"/>
    <lineage>
        <taxon>Eukaryota</taxon>
        <taxon>Fungi</taxon>
        <taxon>Fungi incertae sedis</taxon>
        <taxon>Mucoromycota</taxon>
        <taxon>Mucoromycotina</taxon>
        <taxon>Mucoromycetes</taxon>
        <taxon>Mucorales</taxon>
        <taxon>Mucorineae</taxon>
        <taxon>Mucoraceae</taxon>
        <taxon>Mucor</taxon>
    </lineage>
</organism>
<feature type="domain" description="BUB1 N-terminal" evidence="2">
    <location>
        <begin position="60"/>
        <end position="224"/>
    </location>
</feature>
<dbReference type="GO" id="GO:0032991">
    <property type="term" value="C:protein-containing complex"/>
    <property type="evidence" value="ECO:0007669"/>
    <property type="project" value="UniProtKB-ARBA"/>
</dbReference>
<evidence type="ECO:0000256" key="1">
    <source>
        <dbReference type="SAM" id="MobiDB-lite"/>
    </source>
</evidence>
<dbReference type="Gene3D" id="1.25.40.430">
    <property type="match status" value="1"/>
</dbReference>
<reference evidence="3" key="1">
    <citation type="submission" date="2020-12" db="EMBL/GenBank/DDBJ databases">
        <title>Metabolic potential, ecology and presence of endohyphal bacteria is reflected in genomic diversity of Mucoromycotina.</title>
        <authorList>
            <person name="Muszewska A."/>
            <person name="Okrasinska A."/>
            <person name="Steczkiewicz K."/>
            <person name="Drgas O."/>
            <person name="Orlowska M."/>
            <person name="Perlinska-Lenart U."/>
            <person name="Aleksandrzak-Piekarczyk T."/>
            <person name="Szatraj K."/>
            <person name="Zielenkiewicz U."/>
            <person name="Pilsyk S."/>
            <person name="Malc E."/>
            <person name="Mieczkowski P."/>
            <person name="Kruszewska J.S."/>
            <person name="Biernat P."/>
            <person name="Pawlowska J."/>
        </authorList>
    </citation>
    <scope>NUCLEOTIDE SEQUENCE</scope>
    <source>
        <strain evidence="3">WA0000017839</strain>
    </source>
</reference>
<feature type="compositionally biased region" description="Polar residues" evidence="1">
    <location>
        <begin position="255"/>
        <end position="278"/>
    </location>
</feature>